<comment type="caution">
    <text evidence="4">The sequence shown here is derived from an EMBL/GenBank/DDBJ whole genome shotgun (WGS) entry which is preliminary data.</text>
</comment>
<evidence type="ECO:0000313" key="4">
    <source>
        <dbReference type="EMBL" id="MBB6039371.1"/>
    </source>
</evidence>
<evidence type="ECO:0000313" key="5">
    <source>
        <dbReference type="Proteomes" id="UP000548476"/>
    </source>
</evidence>
<dbReference type="PANTHER" id="PTHR38465:SF2">
    <property type="entry name" value="HTH-TYPE TRANSCRIPTIONAL REGULATOR MMPR5"/>
    <property type="match status" value="1"/>
</dbReference>
<keyword evidence="5" id="KW-1185">Reference proteome</keyword>
<dbReference type="EMBL" id="JACHGT010000021">
    <property type="protein sequence ID" value="MBB6039371.1"/>
    <property type="molecule type" value="Genomic_DNA"/>
</dbReference>
<keyword evidence="1" id="KW-0805">Transcription regulation</keyword>
<dbReference type="InterPro" id="IPR036388">
    <property type="entry name" value="WH-like_DNA-bd_sf"/>
</dbReference>
<name>A0A841FPZ4_9ACTN</name>
<dbReference type="GO" id="GO:0003677">
    <property type="term" value="F:DNA binding"/>
    <property type="evidence" value="ECO:0007669"/>
    <property type="project" value="UniProtKB-KW"/>
</dbReference>
<dbReference type="InterPro" id="IPR052362">
    <property type="entry name" value="HTH-GbsR_regulator"/>
</dbReference>
<evidence type="ECO:0000256" key="2">
    <source>
        <dbReference type="ARBA" id="ARBA00023125"/>
    </source>
</evidence>
<evidence type="ECO:0000256" key="3">
    <source>
        <dbReference type="ARBA" id="ARBA00023163"/>
    </source>
</evidence>
<keyword evidence="3" id="KW-0804">Transcription</keyword>
<dbReference type="AlphaFoldDB" id="A0A841FPZ4"/>
<dbReference type="Gene3D" id="1.10.10.10">
    <property type="entry name" value="Winged helix-like DNA-binding domain superfamily/Winged helix DNA-binding domain"/>
    <property type="match status" value="1"/>
</dbReference>
<sequence>MAGTEHTEPVGATDDELAFVEEFALSLERMGLVRMTGRVIAWLTICDPAEQTFNQIAETLQASKGSISNALRFLTTSKWVIRSSRPGDRKDYFRARNDAMSDLVAVQSNQYAPFVEVTSKGLEILSDATRERRARLQEMHDFFAWMDKELPLLMARWDEERPRSRA</sequence>
<proteinExistence type="predicted"/>
<dbReference type="Proteomes" id="UP000548476">
    <property type="component" value="Unassembled WGS sequence"/>
</dbReference>
<keyword evidence="2 4" id="KW-0238">DNA-binding</keyword>
<dbReference type="SUPFAM" id="SSF46785">
    <property type="entry name" value="Winged helix' DNA-binding domain"/>
    <property type="match status" value="1"/>
</dbReference>
<gene>
    <name evidence="4" type="ORF">HNR73_007265</name>
</gene>
<dbReference type="InterPro" id="IPR036390">
    <property type="entry name" value="WH_DNA-bd_sf"/>
</dbReference>
<evidence type="ECO:0000256" key="1">
    <source>
        <dbReference type="ARBA" id="ARBA00023015"/>
    </source>
</evidence>
<dbReference type="RefSeq" id="WP_184792461.1">
    <property type="nucleotide sequence ID" value="NZ_BONT01000077.1"/>
</dbReference>
<dbReference type="PANTHER" id="PTHR38465">
    <property type="entry name" value="HTH-TYPE TRANSCRIPTIONAL REGULATOR MJ1563-RELATED"/>
    <property type="match status" value="1"/>
</dbReference>
<organism evidence="4 5">
    <name type="scientific">Phytomonospora endophytica</name>
    <dbReference type="NCBI Taxonomy" id="714109"/>
    <lineage>
        <taxon>Bacteria</taxon>
        <taxon>Bacillati</taxon>
        <taxon>Actinomycetota</taxon>
        <taxon>Actinomycetes</taxon>
        <taxon>Micromonosporales</taxon>
        <taxon>Micromonosporaceae</taxon>
        <taxon>Phytomonospora</taxon>
    </lineage>
</organism>
<reference evidence="4 5" key="1">
    <citation type="submission" date="2020-08" db="EMBL/GenBank/DDBJ databases">
        <title>Genomic Encyclopedia of Type Strains, Phase IV (KMG-IV): sequencing the most valuable type-strain genomes for metagenomic binning, comparative biology and taxonomic classification.</title>
        <authorList>
            <person name="Goeker M."/>
        </authorList>
    </citation>
    <scope>NUCLEOTIDE SEQUENCE [LARGE SCALE GENOMIC DNA]</scope>
    <source>
        <strain evidence="4 5">YIM 65646</strain>
    </source>
</reference>
<dbReference type="Gene3D" id="1.10.287.160">
    <property type="entry name" value="HR1 repeat"/>
    <property type="match status" value="1"/>
</dbReference>
<protein>
    <submittedName>
        <fullName evidence="4">DNA-binding transcriptional regulator GbsR (MarR family)</fullName>
    </submittedName>
</protein>
<accession>A0A841FPZ4</accession>